<protein>
    <submittedName>
        <fullName evidence="2">Uncharacterized protein</fullName>
    </submittedName>
</protein>
<name>A0A8J4VCK3_9ROSI</name>
<organism evidence="2 3">
    <name type="scientific">Castanea mollissima</name>
    <name type="common">Chinese chestnut</name>
    <dbReference type="NCBI Taxonomy" id="60419"/>
    <lineage>
        <taxon>Eukaryota</taxon>
        <taxon>Viridiplantae</taxon>
        <taxon>Streptophyta</taxon>
        <taxon>Embryophyta</taxon>
        <taxon>Tracheophyta</taxon>
        <taxon>Spermatophyta</taxon>
        <taxon>Magnoliopsida</taxon>
        <taxon>eudicotyledons</taxon>
        <taxon>Gunneridae</taxon>
        <taxon>Pentapetalae</taxon>
        <taxon>rosids</taxon>
        <taxon>fabids</taxon>
        <taxon>Fagales</taxon>
        <taxon>Fagaceae</taxon>
        <taxon>Castanea</taxon>
    </lineage>
</organism>
<evidence type="ECO:0000313" key="2">
    <source>
        <dbReference type="EMBL" id="KAF3943166.1"/>
    </source>
</evidence>
<feature type="region of interest" description="Disordered" evidence="1">
    <location>
        <begin position="1"/>
        <end position="42"/>
    </location>
</feature>
<gene>
    <name evidence="2" type="ORF">CMV_030246</name>
</gene>
<evidence type="ECO:0000313" key="3">
    <source>
        <dbReference type="Proteomes" id="UP000737018"/>
    </source>
</evidence>
<dbReference type="EMBL" id="JRKL02013064">
    <property type="protein sequence ID" value="KAF3943166.1"/>
    <property type="molecule type" value="Genomic_DNA"/>
</dbReference>
<sequence length="89" mass="10064">EKLNETTEEARRKMEGLKLKGQEYKDEATRNESDAEREVGTVEVDVEETRPGYVASKLKEADQISGQAFNDVRHLDDEGKVRIEAGSPR</sequence>
<reference evidence="2" key="1">
    <citation type="submission" date="2020-03" db="EMBL/GenBank/DDBJ databases">
        <title>Castanea mollissima Vanexum genome sequencing.</title>
        <authorList>
            <person name="Staton M."/>
        </authorList>
    </citation>
    <scope>NUCLEOTIDE SEQUENCE</scope>
    <source>
        <tissue evidence="2">Leaf</tissue>
    </source>
</reference>
<feature type="compositionally biased region" description="Basic and acidic residues" evidence="1">
    <location>
        <begin position="1"/>
        <end position="40"/>
    </location>
</feature>
<proteinExistence type="predicted"/>
<dbReference type="AlphaFoldDB" id="A0A8J4VCK3"/>
<keyword evidence="3" id="KW-1185">Reference proteome</keyword>
<dbReference type="OrthoDB" id="1907061at2759"/>
<feature type="non-terminal residue" evidence="2">
    <location>
        <position position="1"/>
    </location>
</feature>
<dbReference type="Proteomes" id="UP000737018">
    <property type="component" value="Unassembled WGS sequence"/>
</dbReference>
<comment type="caution">
    <text evidence="2">The sequence shown here is derived from an EMBL/GenBank/DDBJ whole genome shotgun (WGS) entry which is preliminary data.</text>
</comment>
<evidence type="ECO:0000256" key="1">
    <source>
        <dbReference type="SAM" id="MobiDB-lite"/>
    </source>
</evidence>
<accession>A0A8J4VCK3</accession>